<dbReference type="InterPro" id="IPR029058">
    <property type="entry name" value="AB_hydrolase_fold"/>
</dbReference>
<evidence type="ECO:0000259" key="4">
    <source>
        <dbReference type="Pfam" id="PF06441"/>
    </source>
</evidence>
<comment type="similarity">
    <text evidence="1">Belongs to the peptidase S33 family.</text>
</comment>
<protein>
    <recommendedName>
        <fullName evidence="4">Epoxide hydrolase N-terminal domain-containing protein</fullName>
    </recommendedName>
</protein>
<reference evidence="5 6" key="1">
    <citation type="journal article" date="2023" name="Plant Dis.">
        <title>First Report of Diplodia intermedia Causing Canker and Dieback Diseases on Apple Trees in Canada.</title>
        <authorList>
            <person name="Ellouze W."/>
            <person name="Ilyukhin E."/>
            <person name="Sulman M."/>
            <person name="Ali S."/>
        </authorList>
    </citation>
    <scope>NUCLEOTIDE SEQUENCE [LARGE SCALE GENOMIC DNA]</scope>
    <source>
        <strain evidence="5 6">M45-28</strain>
    </source>
</reference>
<keyword evidence="2" id="KW-0378">Hydrolase</keyword>
<dbReference type="SUPFAM" id="SSF53474">
    <property type="entry name" value="alpha/beta-Hydrolases"/>
    <property type="match status" value="1"/>
</dbReference>
<evidence type="ECO:0000256" key="2">
    <source>
        <dbReference type="ARBA" id="ARBA00022801"/>
    </source>
</evidence>
<dbReference type="PANTHER" id="PTHR21661:SF71">
    <property type="entry name" value="EPOXIDE HYDROLASE N-TERMINAL DOMAIN-CONTAINING PROTEIN"/>
    <property type="match status" value="1"/>
</dbReference>
<feature type="region of interest" description="Disordered" evidence="3">
    <location>
        <begin position="251"/>
        <end position="274"/>
    </location>
</feature>
<dbReference type="Proteomes" id="UP001521184">
    <property type="component" value="Unassembled WGS sequence"/>
</dbReference>
<dbReference type="InterPro" id="IPR016292">
    <property type="entry name" value="Epoxide_hydrolase"/>
</dbReference>
<dbReference type="Gene3D" id="3.40.50.1820">
    <property type="entry name" value="alpha/beta hydrolase"/>
    <property type="match status" value="1"/>
</dbReference>
<proteinExistence type="inferred from homology"/>
<dbReference type="PANTHER" id="PTHR21661">
    <property type="entry name" value="EPOXIDE HYDROLASE 1-RELATED"/>
    <property type="match status" value="1"/>
</dbReference>
<evidence type="ECO:0000313" key="6">
    <source>
        <dbReference type="Proteomes" id="UP001521184"/>
    </source>
</evidence>
<sequence>MHVSSKYLELTKRKLELTRLPHELELPENRKWAYGPPKEVLEPLVDHWICDYSWRTEESHYNTALPQFRTAITVPSSNETLRVHFVHKKCHLGELTPRPRIRNVDRVVPLLFCHDVNASSFLDVSGVIDALTTMDRTAGEGDGGGIAFHVIAPSVPGTGFSDASEKEGFGARETAEVFDALMKRLGCVAIHAANPGSFFLPPSLQNTPLEWLKYQLARMTGARISGLSFDYVPADFENVSRLAAASSGKTKVVDEETAGQPELHTNSEPTSNVDIDMGETTCTASRPQTLAFALCDSPVGLLAHTLDVLGPCLAMGRAGYLSAVWSPANLLNWTMMRWLPGPEAGFRWVQRTRRDAGVGGCLWRMHSGVPLGISQFGAQRGVGGRPDGVVRWAQAWQNVRWLKKREGSNVIRPEWESPEELVQDLRESFGSVWNDGNKV</sequence>
<organism evidence="5 6">
    <name type="scientific">Diplodia intermedia</name>
    <dbReference type="NCBI Taxonomy" id="856260"/>
    <lineage>
        <taxon>Eukaryota</taxon>
        <taxon>Fungi</taxon>
        <taxon>Dikarya</taxon>
        <taxon>Ascomycota</taxon>
        <taxon>Pezizomycotina</taxon>
        <taxon>Dothideomycetes</taxon>
        <taxon>Dothideomycetes incertae sedis</taxon>
        <taxon>Botryosphaeriales</taxon>
        <taxon>Botryosphaeriaceae</taxon>
        <taxon>Diplodia</taxon>
    </lineage>
</organism>
<evidence type="ECO:0000256" key="1">
    <source>
        <dbReference type="ARBA" id="ARBA00010088"/>
    </source>
</evidence>
<evidence type="ECO:0000313" key="5">
    <source>
        <dbReference type="EMBL" id="KAL1645804.1"/>
    </source>
</evidence>
<dbReference type="InterPro" id="IPR010497">
    <property type="entry name" value="Epoxide_hydro_N"/>
</dbReference>
<feature type="domain" description="Epoxide hydrolase N-terminal" evidence="4">
    <location>
        <begin position="1"/>
        <end position="115"/>
    </location>
</feature>
<dbReference type="Pfam" id="PF06441">
    <property type="entry name" value="EHN"/>
    <property type="match status" value="1"/>
</dbReference>
<feature type="compositionally biased region" description="Polar residues" evidence="3">
    <location>
        <begin position="263"/>
        <end position="273"/>
    </location>
</feature>
<evidence type="ECO:0000256" key="3">
    <source>
        <dbReference type="SAM" id="MobiDB-lite"/>
    </source>
</evidence>
<dbReference type="PIRSF" id="PIRSF001112">
    <property type="entry name" value="Epoxide_hydrolase"/>
    <property type="match status" value="1"/>
</dbReference>
<comment type="caution">
    <text evidence="5">The sequence shown here is derived from an EMBL/GenBank/DDBJ whole genome shotgun (WGS) entry which is preliminary data.</text>
</comment>
<accession>A0ABR3TWV1</accession>
<dbReference type="EMBL" id="JAKEKT020000018">
    <property type="protein sequence ID" value="KAL1645804.1"/>
    <property type="molecule type" value="Genomic_DNA"/>
</dbReference>
<keyword evidence="6" id="KW-1185">Reference proteome</keyword>
<gene>
    <name evidence="5" type="ORF">SLS58_003688</name>
</gene>
<name>A0ABR3TWV1_9PEZI</name>